<evidence type="ECO:0000259" key="2">
    <source>
        <dbReference type="PROSITE" id="PS51781"/>
    </source>
</evidence>
<evidence type="ECO:0000256" key="1">
    <source>
        <dbReference type="SAM" id="SignalP"/>
    </source>
</evidence>
<dbReference type="AlphaFoldDB" id="A0A2W4Y1W9"/>
<reference evidence="3 4" key="2">
    <citation type="submission" date="2018-06" db="EMBL/GenBank/DDBJ databases">
        <title>Metagenomic assembly of (sub)arctic Cyanobacteria and their associated microbiome from non-axenic cultures.</title>
        <authorList>
            <person name="Baurain D."/>
        </authorList>
    </citation>
    <scope>NUCLEOTIDE SEQUENCE [LARGE SCALE GENOMIC DNA]</scope>
    <source>
        <strain evidence="3">ULC041bin1</strain>
    </source>
</reference>
<evidence type="ECO:0000313" key="4">
    <source>
        <dbReference type="Proteomes" id="UP000249081"/>
    </source>
</evidence>
<dbReference type="PROSITE" id="PS51781">
    <property type="entry name" value="SH3B"/>
    <property type="match status" value="1"/>
</dbReference>
<comment type="caution">
    <text evidence="3">The sequence shown here is derived from an EMBL/GenBank/DDBJ whole genome shotgun (WGS) entry which is preliminary data.</text>
</comment>
<feature type="signal peptide" evidence="1">
    <location>
        <begin position="1"/>
        <end position="26"/>
    </location>
</feature>
<accession>A0A2W4Y1W9</accession>
<protein>
    <recommendedName>
        <fullName evidence="2">SH3b domain-containing protein</fullName>
    </recommendedName>
</protein>
<evidence type="ECO:0000313" key="3">
    <source>
        <dbReference type="EMBL" id="PZO40985.1"/>
    </source>
</evidence>
<dbReference type="SMART" id="SM00287">
    <property type="entry name" value="SH3b"/>
    <property type="match status" value="1"/>
</dbReference>
<gene>
    <name evidence="3" type="ORF">DCF17_11160</name>
</gene>
<dbReference type="Proteomes" id="UP000249081">
    <property type="component" value="Unassembled WGS sequence"/>
</dbReference>
<dbReference type="Gene3D" id="2.30.30.40">
    <property type="entry name" value="SH3 Domains"/>
    <property type="match status" value="1"/>
</dbReference>
<organism evidence="3 4">
    <name type="scientific">Shackletoniella antarctica</name>
    <dbReference type="NCBI Taxonomy" id="268115"/>
    <lineage>
        <taxon>Bacteria</taxon>
        <taxon>Bacillati</taxon>
        <taxon>Cyanobacteriota</taxon>
        <taxon>Cyanophyceae</taxon>
        <taxon>Oculatellales</taxon>
        <taxon>Oculatellaceae</taxon>
        <taxon>Shackletoniella</taxon>
    </lineage>
</organism>
<feature type="domain" description="SH3b" evidence="2">
    <location>
        <begin position="26"/>
        <end position="88"/>
    </location>
</feature>
<dbReference type="InterPro" id="IPR003646">
    <property type="entry name" value="SH3-like_bac-type"/>
</dbReference>
<name>A0A2W4Y1W9_9CYAN</name>
<dbReference type="Pfam" id="PF08239">
    <property type="entry name" value="SH3_3"/>
    <property type="match status" value="1"/>
</dbReference>
<dbReference type="EMBL" id="QBMN01000068">
    <property type="protein sequence ID" value="PZO40985.1"/>
    <property type="molecule type" value="Genomic_DNA"/>
</dbReference>
<reference evidence="4" key="1">
    <citation type="submission" date="2018-04" db="EMBL/GenBank/DDBJ databases">
        <authorList>
            <person name="Cornet L."/>
        </authorList>
    </citation>
    <scope>NUCLEOTIDE SEQUENCE [LARGE SCALE GENOMIC DNA]</scope>
</reference>
<keyword evidence="1" id="KW-0732">Signal</keyword>
<feature type="chain" id="PRO_5016056028" description="SH3b domain-containing protein" evidence="1">
    <location>
        <begin position="27"/>
        <end position="191"/>
    </location>
</feature>
<sequence length="191" mass="20462">MKLKTLAVALISAVAAVGLSISAAVAQVAEVRIDRLNVRSGPGLVHGIRGTLPRGAQAKIIETQGSWLYIVTGPIEGWIYAPYVTILDQPGPGVPAPETTVMVCNGTTRNTARVYRRGNELMLRMYDRLDSTTWLDTPARMETGSGATTYVNIRGETTVQVLQSQSSPSRCSVRATNLPLEPGTVTEIAQP</sequence>
<proteinExistence type="predicted"/>